<keyword evidence="3" id="KW-1185">Reference proteome</keyword>
<dbReference type="RefSeq" id="WP_105716563.1">
    <property type="nucleotide sequence ID" value="NZ_PVBQ01000005.1"/>
</dbReference>
<dbReference type="AlphaFoldDB" id="A0A2S9J554"/>
<name>A0A2S9J554_9SPHI</name>
<keyword evidence="2" id="KW-0808">Transferase</keyword>
<evidence type="ECO:0000313" key="3">
    <source>
        <dbReference type="Proteomes" id="UP000239711"/>
    </source>
</evidence>
<dbReference type="InterPro" id="IPR041698">
    <property type="entry name" value="Methyltransf_25"/>
</dbReference>
<proteinExistence type="predicted"/>
<dbReference type="OrthoDB" id="9800454at2"/>
<feature type="domain" description="Methyltransferase" evidence="1">
    <location>
        <begin position="60"/>
        <end position="149"/>
    </location>
</feature>
<accession>A0A2S9J554</accession>
<comment type="caution">
    <text evidence="2">The sequence shown here is derived from an EMBL/GenBank/DDBJ whole genome shotgun (WGS) entry which is preliminary data.</text>
</comment>
<protein>
    <submittedName>
        <fullName evidence="2">SAM-dependent methyltransferase</fullName>
    </submittedName>
</protein>
<gene>
    <name evidence="2" type="ORF">C5745_08495</name>
</gene>
<dbReference type="GO" id="GO:0008168">
    <property type="term" value="F:methyltransferase activity"/>
    <property type="evidence" value="ECO:0007669"/>
    <property type="project" value="UniProtKB-KW"/>
</dbReference>
<keyword evidence="2" id="KW-0489">Methyltransferase</keyword>
<dbReference type="GO" id="GO:0032259">
    <property type="term" value="P:methylation"/>
    <property type="evidence" value="ECO:0007669"/>
    <property type="project" value="UniProtKB-KW"/>
</dbReference>
<dbReference type="SUPFAM" id="SSF53335">
    <property type="entry name" value="S-adenosyl-L-methionine-dependent methyltransferases"/>
    <property type="match status" value="1"/>
</dbReference>
<evidence type="ECO:0000313" key="2">
    <source>
        <dbReference type="EMBL" id="PRD47936.1"/>
    </source>
</evidence>
<dbReference type="EMBL" id="PVBQ01000005">
    <property type="protein sequence ID" value="PRD47936.1"/>
    <property type="molecule type" value="Genomic_DNA"/>
</dbReference>
<evidence type="ECO:0000259" key="1">
    <source>
        <dbReference type="Pfam" id="PF13649"/>
    </source>
</evidence>
<dbReference type="InterPro" id="IPR029063">
    <property type="entry name" value="SAM-dependent_MTases_sf"/>
</dbReference>
<reference evidence="2 3" key="1">
    <citation type="submission" date="2018-02" db="EMBL/GenBank/DDBJ databases">
        <title>The draft genome of Sphingobacterium sp. 5JN-11.</title>
        <authorList>
            <person name="Liu L."/>
            <person name="Li L."/>
            <person name="Liang L."/>
            <person name="Zhang X."/>
            <person name="Wang T."/>
        </authorList>
    </citation>
    <scope>NUCLEOTIDE SEQUENCE [LARGE SCALE GENOMIC DNA]</scope>
    <source>
        <strain evidence="2 3">5JN-11</strain>
    </source>
</reference>
<dbReference type="Pfam" id="PF13649">
    <property type="entry name" value="Methyltransf_25"/>
    <property type="match status" value="1"/>
</dbReference>
<organism evidence="2 3">
    <name type="scientific">Sphingobacterium haloxyli</name>
    <dbReference type="NCBI Taxonomy" id="2100533"/>
    <lineage>
        <taxon>Bacteria</taxon>
        <taxon>Pseudomonadati</taxon>
        <taxon>Bacteroidota</taxon>
        <taxon>Sphingobacteriia</taxon>
        <taxon>Sphingobacteriales</taxon>
        <taxon>Sphingobacteriaceae</taxon>
        <taxon>Sphingobacterium</taxon>
    </lineage>
</organism>
<sequence length="233" mass="27177">MSDFLKRSDEKELLDNPLVPFEDIKQTMQELGTINTWLGGHRTTLEGLKKLLNNRTKVSVCEIGCGGGDNLVVIQKWCRRRGIEVELTGIDINPHAIAYAKSRYGILDIQFICDDYRANTLVKKPDIFFNSLFCHHFDEGDLVEMLRWMRVNSRYGFFINDLHRHPCAYYSIKWLTRLFSKSYLVRHDAALSVRRGFTKAEWINLFEKAGLGGATIDWQWAFRYLIVCRNGRY</sequence>
<dbReference type="Proteomes" id="UP000239711">
    <property type="component" value="Unassembled WGS sequence"/>
</dbReference>
<dbReference type="CDD" id="cd02440">
    <property type="entry name" value="AdoMet_MTases"/>
    <property type="match status" value="1"/>
</dbReference>
<dbReference type="Gene3D" id="3.40.50.150">
    <property type="entry name" value="Vaccinia Virus protein VP39"/>
    <property type="match status" value="1"/>
</dbReference>